<dbReference type="Pfam" id="PF01432">
    <property type="entry name" value="Peptidase_M3"/>
    <property type="match status" value="1"/>
</dbReference>
<proteinExistence type="inferred from homology"/>
<dbReference type="InterPro" id="IPR001567">
    <property type="entry name" value="Pept_M3A_M3B_dom"/>
</dbReference>
<keyword evidence="4 6" id="KW-0862">Zinc</keyword>
<dbReference type="PANTHER" id="PTHR43660">
    <property type="entry name" value="DIPEPTIDYL CARBOXYPEPTIDASE"/>
    <property type="match status" value="1"/>
</dbReference>
<dbReference type="HOGENOM" id="CLU_2630975_0_0_5"/>
<dbReference type="Gene3D" id="1.10.1370.40">
    <property type="match status" value="1"/>
</dbReference>
<evidence type="ECO:0000313" key="8">
    <source>
        <dbReference type="EMBL" id="EJF88151.1"/>
    </source>
</evidence>
<dbReference type="PATRIC" id="fig|1094557.3.peg.1195"/>
<dbReference type="SUPFAM" id="SSF55486">
    <property type="entry name" value="Metalloproteases ('zincins'), catalytic domain"/>
    <property type="match status" value="1"/>
</dbReference>
<evidence type="ECO:0000259" key="7">
    <source>
        <dbReference type="Pfam" id="PF01432"/>
    </source>
</evidence>
<sequence length="77" mass="8433">MSQLQSQHKLNGGQKPIIYNICNFAKPLKGDAALLSLDDVRTLFHEFGHALHGLLSDVTWPSVAGTSVSRDFIELPS</sequence>
<dbReference type="eggNOG" id="COG0339">
    <property type="taxonomic scope" value="Bacteria"/>
</dbReference>
<accession>J0QQT8</accession>
<keyword evidence="5 6" id="KW-0482">Metalloprotease</keyword>
<comment type="caution">
    <text evidence="8">The sequence shown here is derived from an EMBL/GenBank/DDBJ whole genome shotgun (WGS) entry which is preliminary data.</text>
</comment>
<dbReference type="InterPro" id="IPR045090">
    <property type="entry name" value="Pept_M3A_M3B"/>
</dbReference>
<keyword evidence="3 6" id="KW-0378">Hydrolase</keyword>
<evidence type="ECO:0000256" key="2">
    <source>
        <dbReference type="ARBA" id="ARBA00022723"/>
    </source>
</evidence>
<keyword evidence="2 6" id="KW-0479">Metal-binding</keyword>
<evidence type="ECO:0000256" key="5">
    <source>
        <dbReference type="ARBA" id="ARBA00023049"/>
    </source>
</evidence>
<comment type="similarity">
    <text evidence="6">Belongs to the peptidase M3 family.</text>
</comment>
<dbReference type="EMBL" id="AIMA01000030">
    <property type="protein sequence ID" value="EJF88151.1"/>
    <property type="molecule type" value="Genomic_DNA"/>
</dbReference>
<evidence type="ECO:0000313" key="9">
    <source>
        <dbReference type="Proteomes" id="UP000009017"/>
    </source>
</evidence>
<feature type="domain" description="Peptidase M3A/M3B catalytic" evidence="7">
    <location>
        <begin position="4"/>
        <end position="77"/>
    </location>
</feature>
<dbReference type="GO" id="GO:0046872">
    <property type="term" value="F:metal ion binding"/>
    <property type="evidence" value="ECO:0007669"/>
    <property type="project" value="UniProtKB-UniRule"/>
</dbReference>
<keyword evidence="1 6" id="KW-0645">Protease</keyword>
<dbReference type="GO" id="GO:0004180">
    <property type="term" value="F:carboxypeptidase activity"/>
    <property type="evidence" value="ECO:0007669"/>
    <property type="project" value="TreeGrafter"/>
</dbReference>
<reference evidence="8 9" key="1">
    <citation type="submission" date="2012-03" db="EMBL/GenBank/DDBJ databases">
        <title>The Genome Sequence of Bartonella melophagi K-2C.</title>
        <authorList>
            <consortium name="The Broad Institute Genome Sequencing Platform"/>
            <consortium name="The Broad Institute Genome Sequencing Center for Infectious Disease"/>
            <person name="Feldgarden M."/>
            <person name="Kirby J."/>
            <person name="Kosoy M."/>
            <person name="Birtles R."/>
            <person name="Probert W.S."/>
            <person name="Chiaraviglio L."/>
            <person name="Young S.K."/>
            <person name="Zeng Q."/>
            <person name="Gargeya S."/>
            <person name="Fitzgerald M."/>
            <person name="Haas B."/>
            <person name="Abouelleil A."/>
            <person name="Alvarado L."/>
            <person name="Arachchi H.M."/>
            <person name="Berlin A."/>
            <person name="Chapman S.B."/>
            <person name="Gearin G."/>
            <person name="Goldberg J."/>
            <person name="Griggs A."/>
            <person name="Gujja S."/>
            <person name="Hansen M."/>
            <person name="Heiman D."/>
            <person name="Howarth C."/>
            <person name="Larimer J."/>
            <person name="Lui A."/>
            <person name="MacDonald P.J.P."/>
            <person name="McCowen C."/>
            <person name="Montmayeur A."/>
            <person name="Murphy C."/>
            <person name="Neiman D."/>
            <person name="Pearson M."/>
            <person name="Priest M."/>
            <person name="Roberts A."/>
            <person name="Saif S."/>
            <person name="Shea T."/>
            <person name="Sisk P."/>
            <person name="Stolte C."/>
            <person name="Sykes S."/>
            <person name="Wortman J."/>
            <person name="Nusbaum C."/>
            <person name="Birren B."/>
        </authorList>
    </citation>
    <scope>NUCLEOTIDE SEQUENCE [LARGE SCALE GENOMIC DNA]</scope>
    <source>
        <strain evidence="8 9">K-2C</strain>
    </source>
</reference>
<evidence type="ECO:0000256" key="3">
    <source>
        <dbReference type="ARBA" id="ARBA00022801"/>
    </source>
</evidence>
<evidence type="ECO:0000256" key="4">
    <source>
        <dbReference type="ARBA" id="ARBA00022833"/>
    </source>
</evidence>
<name>J0QQT8_9HYPH</name>
<dbReference type="MEROPS" id="M03.005"/>
<dbReference type="PANTHER" id="PTHR43660:SF1">
    <property type="entry name" value="DIPEPTIDYL CARBOXYPEPTIDASE"/>
    <property type="match status" value="1"/>
</dbReference>
<keyword evidence="9" id="KW-1185">Reference proteome</keyword>
<dbReference type="GO" id="GO:0005829">
    <property type="term" value="C:cytosol"/>
    <property type="evidence" value="ECO:0007669"/>
    <property type="project" value="TreeGrafter"/>
</dbReference>
<evidence type="ECO:0000256" key="1">
    <source>
        <dbReference type="ARBA" id="ARBA00022670"/>
    </source>
</evidence>
<gene>
    <name evidence="8" type="ORF">ME3_01147</name>
</gene>
<dbReference type="Proteomes" id="UP000009017">
    <property type="component" value="Unassembled WGS sequence"/>
</dbReference>
<comment type="cofactor">
    <cofactor evidence="6">
        <name>Zn(2+)</name>
        <dbReference type="ChEBI" id="CHEBI:29105"/>
    </cofactor>
    <text evidence="6">Binds 1 zinc ion.</text>
</comment>
<dbReference type="AlphaFoldDB" id="J0QQT8"/>
<organism evidence="8 9">
    <name type="scientific">Bartonella melophagi K-2C</name>
    <dbReference type="NCBI Taxonomy" id="1094557"/>
    <lineage>
        <taxon>Bacteria</taxon>
        <taxon>Pseudomonadati</taxon>
        <taxon>Pseudomonadota</taxon>
        <taxon>Alphaproteobacteria</taxon>
        <taxon>Hyphomicrobiales</taxon>
        <taxon>Bartonellaceae</taxon>
        <taxon>Bartonella</taxon>
    </lineage>
</organism>
<protein>
    <recommendedName>
        <fullName evidence="7">Peptidase M3A/M3B catalytic domain-containing protein</fullName>
    </recommendedName>
</protein>
<dbReference type="GO" id="GO:0004222">
    <property type="term" value="F:metalloendopeptidase activity"/>
    <property type="evidence" value="ECO:0007669"/>
    <property type="project" value="InterPro"/>
</dbReference>
<evidence type="ECO:0000256" key="6">
    <source>
        <dbReference type="RuleBase" id="RU003435"/>
    </source>
</evidence>
<dbReference type="GO" id="GO:0006508">
    <property type="term" value="P:proteolysis"/>
    <property type="evidence" value="ECO:0007669"/>
    <property type="project" value="UniProtKB-KW"/>
</dbReference>